<dbReference type="Pfam" id="PF13399">
    <property type="entry name" value="LytR_C"/>
    <property type="match status" value="1"/>
</dbReference>
<keyword evidence="7" id="KW-1185">Reference proteome</keyword>
<dbReference type="Proteomes" id="UP000243799">
    <property type="component" value="Unassembled WGS sequence"/>
</dbReference>
<keyword evidence="3" id="KW-1133">Transmembrane helix</keyword>
<evidence type="ECO:0000259" key="5">
    <source>
        <dbReference type="Pfam" id="PF13399"/>
    </source>
</evidence>
<name>A0A1I1CL43_9PSEU</name>
<dbReference type="PANTHER" id="PTHR33392:SF6">
    <property type="entry name" value="POLYISOPRENYL-TEICHOIC ACID--PEPTIDOGLYCAN TEICHOIC ACID TRANSFERASE TAGU"/>
    <property type="match status" value="1"/>
</dbReference>
<feature type="compositionally biased region" description="Low complexity" evidence="2">
    <location>
        <begin position="471"/>
        <end position="486"/>
    </location>
</feature>
<reference evidence="7" key="1">
    <citation type="submission" date="2016-10" db="EMBL/GenBank/DDBJ databases">
        <authorList>
            <person name="Varghese N."/>
            <person name="Submissions S."/>
        </authorList>
    </citation>
    <scope>NUCLEOTIDE SEQUENCE [LARGE SCALE GENOMIC DNA]</scope>
    <source>
        <strain evidence="7">CGMCC 4.3568</strain>
    </source>
</reference>
<accession>A0A1I1CL43</accession>
<feature type="transmembrane region" description="Helical" evidence="3">
    <location>
        <begin position="20"/>
        <end position="47"/>
    </location>
</feature>
<feature type="domain" description="LytR/CpsA/Psr regulator C-terminal" evidence="5">
    <location>
        <begin position="385"/>
        <end position="470"/>
    </location>
</feature>
<dbReference type="Pfam" id="PF03816">
    <property type="entry name" value="LytR_cpsA_psr"/>
    <property type="match status" value="1"/>
</dbReference>
<dbReference type="InterPro" id="IPR050922">
    <property type="entry name" value="LytR/CpsA/Psr_CW_biosynth"/>
</dbReference>
<organism evidence="6 7">
    <name type="scientific">Amycolatopsis marina</name>
    <dbReference type="NCBI Taxonomy" id="490629"/>
    <lineage>
        <taxon>Bacteria</taxon>
        <taxon>Bacillati</taxon>
        <taxon>Actinomycetota</taxon>
        <taxon>Actinomycetes</taxon>
        <taxon>Pseudonocardiales</taxon>
        <taxon>Pseudonocardiaceae</taxon>
        <taxon>Amycolatopsis</taxon>
    </lineage>
</organism>
<evidence type="ECO:0000256" key="1">
    <source>
        <dbReference type="ARBA" id="ARBA00006068"/>
    </source>
</evidence>
<dbReference type="Gene3D" id="3.40.630.190">
    <property type="entry name" value="LCP protein"/>
    <property type="match status" value="1"/>
</dbReference>
<feature type="domain" description="Cell envelope-related transcriptional attenuator" evidence="4">
    <location>
        <begin position="113"/>
        <end position="285"/>
    </location>
</feature>
<feature type="region of interest" description="Disordered" evidence="2">
    <location>
        <begin position="468"/>
        <end position="511"/>
    </location>
</feature>
<evidence type="ECO:0000256" key="3">
    <source>
        <dbReference type="SAM" id="Phobius"/>
    </source>
</evidence>
<evidence type="ECO:0000256" key="2">
    <source>
        <dbReference type="SAM" id="MobiDB-lite"/>
    </source>
</evidence>
<dbReference type="EMBL" id="FOKG01000035">
    <property type="protein sequence ID" value="SFB63425.1"/>
    <property type="molecule type" value="Genomic_DNA"/>
</dbReference>
<evidence type="ECO:0000259" key="4">
    <source>
        <dbReference type="Pfam" id="PF03816"/>
    </source>
</evidence>
<dbReference type="STRING" id="490629.SAMN05216266_1356"/>
<dbReference type="InterPro" id="IPR027381">
    <property type="entry name" value="LytR/CpsA/Psr_C"/>
</dbReference>
<comment type="similarity">
    <text evidence="1">Belongs to the LytR/CpsA/Psr (LCP) family.</text>
</comment>
<keyword evidence="3" id="KW-0472">Membrane</keyword>
<keyword evidence="3" id="KW-0812">Transmembrane</keyword>
<feature type="compositionally biased region" description="Basic and acidic residues" evidence="2">
    <location>
        <begin position="488"/>
        <end position="499"/>
    </location>
</feature>
<gene>
    <name evidence="6" type="ORF">SAMN05216266_1356</name>
</gene>
<dbReference type="PANTHER" id="PTHR33392">
    <property type="entry name" value="POLYISOPRENYL-TEICHOIC ACID--PEPTIDOGLYCAN TEICHOIC ACID TRANSFERASE TAGU"/>
    <property type="match status" value="1"/>
</dbReference>
<dbReference type="AlphaFoldDB" id="A0A1I1CL43"/>
<dbReference type="InterPro" id="IPR004474">
    <property type="entry name" value="LytR_CpsA_psr"/>
</dbReference>
<sequence length="511" mass="54620">MTDWPRRMTEKPVVRDRGGLAVFMLYSGKALLSVVSVVVLALTWYGWQFVGSLNEGLATTNVFDSKPQAVPLDGAIDILLVGQDSRTDNDGNPLPREVLDQLHAGKADGQRSTDTMILVHIPQDGTRAVAISFPRDSWVEINGGYGTHKLNSAFAYAYNDTHSTLMQQGEDDLKAIDERAKTAGRKNLIATIEQFVGKPGLIDRYAEVNLASFYEITNAIGGIEVCLKEPVKEIRSGIDLPAGRQTIEGVQALAFVRQRYELENYDLDRIARQQAFLSGLARKVISTDVLTSPSKISELVSAVKKSVVLSEDWDLLEFAGQMRGLTGGNIEFRTIPVVGNARIGGADVVEVDVQQVQTFVDEVIGTEGESRKDEGAIADIAGAESITVELFNASGVSALGNRVRAQLDSAGFDGSGTTAIATRSSTVVRHPPGEGNSVEALSQVLGMSLTGEPDTDVEAGHVRLLLGTDYSSGSSSPQGAAAQQPPETDTRDTGGDATRKPITAGDVTCVN</sequence>
<evidence type="ECO:0000313" key="7">
    <source>
        <dbReference type="Proteomes" id="UP000243799"/>
    </source>
</evidence>
<dbReference type="NCBIfam" id="TIGR00350">
    <property type="entry name" value="lytR_cpsA_psr"/>
    <property type="match status" value="1"/>
</dbReference>
<evidence type="ECO:0000313" key="6">
    <source>
        <dbReference type="EMBL" id="SFB63425.1"/>
    </source>
</evidence>
<protein>
    <submittedName>
        <fullName evidence="6">Transcriptional attenuator, LytR family</fullName>
    </submittedName>
</protein>
<proteinExistence type="inferred from homology"/>